<keyword evidence="2" id="KW-1185">Reference proteome</keyword>
<sequence length="364" mass="41092">MQINAANPASYTSLDSLNFLFEFGLEGKFAKSATETTSMESNDVNFKYFAMSFRITKWMATSLSLTPYSDVGYFVTSQADINNVGNVYTTYYGAGTISNARWGLAIEPIKNISVGANLNYRFGQLTRNTEVTFADPSFYNVQRYSTLRIRDFGLDLGMQATLPMKNDKSLTFGLVFANSPEYTDFVSDIIQKNLSYGGAVDQDTLMYKEEEEGQLAFPMTLGGGLSFAKEDVYEINLDYYHEGWANARFLGGKSNFLTDLNKFAVGAEWIPDKFSIRSFINRVAYRAGFKYEQTYHTFAGQHIKDFGISFGVGLPLYRSNSTLNISAELGKRGTKEYNLVLEKYAKVNVSVSLHDLWFMQRRIE</sequence>
<evidence type="ECO:0000313" key="1">
    <source>
        <dbReference type="EMBL" id="QIA09819.1"/>
    </source>
</evidence>
<dbReference type="EMBL" id="CP048409">
    <property type="protein sequence ID" value="QIA09819.1"/>
    <property type="molecule type" value="Genomic_DNA"/>
</dbReference>
<dbReference type="AlphaFoldDB" id="A0A6C0RI60"/>
<organism evidence="1 2">
    <name type="scientific">Draconibacterium halophilum</name>
    <dbReference type="NCBI Taxonomy" id="2706887"/>
    <lineage>
        <taxon>Bacteria</taxon>
        <taxon>Pseudomonadati</taxon>
        <taxon>Bacteroidota</taxon>
        <taxon>Bacteroidia</taxon>
        <taxon>Marinilabiliales</taxon>
        <taxon>Prolixibacteraceae</taxon>
        <taxon>Draconibacterium</taxon>
    </lineage>
</organism>
<dbReference type="Proteomes" id="UP000474630">
    <property type="component" value="Chromosome"/>
</dbReference>
<dbReference type="KEGG" id="drc:G0Q07_19870"/>
<accession>A0A6C0RI60</accession>
<protein>
    <recommendedName>
        <fullName evidence="3">Long-subunit fatty acid transport protein</fullName>
    </recommendedName>
</protein>
<proteinExistence type="predicted"/>
<dbReference type="RefSeq" id="WP_163348788.1">
    <property type="nucleotide sequence ID" value="NZ_CP048409.1"/>
</dbReference>
<evidence type="ECO:0000313" key="2">
    <source>
        <dbReference type="Proteomes" id="UP000474630"/>
    </source>
</evidence>
<evidence type="ECO:0008006" key="3">
    <source>
        <dbReference type="Google" id="ProtNLM"/>
    </source>
</evidence>
<name>A0A6C0RI60_9BACT</name>
<dbReference type="Gene3D" id="2.40.160.60">
    <property type="entry name" value="Outer membrane protein transport protein (OMPP1/FadL/TodX)"/>
    <property type="match status" value="1"/>
</dbReference>
<gene>
    <name evidence="1" type="ORF">G0Q07_19870</name>
</gene>
<reference evidence="1 2" key="1">
    <citation type="submission" date="2020-02" db="EMBL/GenBank/DDBJ databases">
        <title>Genome sequencing for Draconibacterium sp. strain M1.</title>
        <authorList>
            <person name="Park S.-J."/>
        </authorList>
    </citation>
    <scope>NUCLEOTIDE SEQUENCE [LARGE SCALE GENOMIC DNA]</scope>
    <source>
        <strain evidence="1 2">M1</strain>
    </source>
</reference>